<dbReference type="Gene3D" id="1.25.40.20">
    <property type="entry name" value="Ankyrin repeat-containing domain"/>
    <property type="match status" value="3"/>
</dbReference>
<dbReference type="PANTHER" id="PTHR23206:SF8">
    <property type="entry name" value="ANKYRIN REPEAT AND KH DOMAIN-CONTAINING 1"/>
    <property type="match status" value="1"/>
</dbReference>
<dbReference type="Pfam" id="PF12796">
    <property type="entry name" value="Ank_2"/>
    <property type="match status" value="4"/>
</dbReference>
<dbReference type="EMBL" id="JAUJLE010000009">
    <property type="protein sequence ID" value="KAK1011662.1"/>
    <property type="molecule type" value="Genomic_DNA"/>
</dbReference>
<keyword evidence="2 3" id="KW-0040">ANK repeat</keyword>
<evidence type="ECO:0000313" key="8">
    <source>
        <dbReference type="Proteomes" id="UP001175353"/>
    </source>
</evidence>
<reference evidence="6" key="2">
    <citation type="submission" date="2023-06" db="EMBL/GenBank/DDBJ databases">
        <title>Black Yeasts Isolated from many extreme environments.</title>
        <authorList>
            <person name="Coleine C."/>
            <person name="Stajich J.E."/>
            <person name="Selbmann L."/>
        </authorList>
    </citation>
    <scope>NUCLEOTIDE SEQUENCE</scope>
    <source>
        <strain evidence="6">CCFEE 5200</strain>
    </source>
</reference>
<name>A0AAN6FTN0_9PEZI</name>
<evidence type="ECO:0000256" key="2">
    <source>
        <dbReference type="ARBA" id="ARBA00023043"/>
    </source>
</evidence>
<dbReference type="Proteomes" id="UP001168146">
    <property type="component" value="Unassembled WGS sequence"/>
</dbReference>
<feature type="repeat" description="ANK" evidence="3">
    <location>
        <begin position="617"/>
        <end position="649"/>
    </location>
</feature>
<dbReference type="InterPro" id="IPR002110">
    <property type="entry name" value="Ankyrin_rpt"/>
</dbReference>
<dbReference type="PANTHER" id="PTHR23206">
    <property type="entry name" value="MASK PROTEIN"/>
    <property type="match status" value="1"/>
</dbReference>
<evidence type="ECO:0000256" key="1">
    <source>
        <dbReference type="ARBA" id="ARBA00022737"/>
    </source>
</evidence>
<gene>
    <name evidence="5" type="ORF">LTR82_005087</name>
    <name evidence="6" type="ORF">LTR91_002134</name>
</gene>
<dbReference type="PROSITE" id="PS50297">
    <property type="entry name" value="ANK_REP_REGION"/>
    <property type="match status" value="4"/>
</dbReference>
<accession>A0AAN6FTN0</accession>
<feature type="repeat" description="ANK" evidence="3">
    <location>
        <begin position="520"/>
        <end position="552"/>
    </location>
</feature>
<evidence type="ECO:0000313" key="6">
    <source>
        <dbReference type="EMBL" id="KAK1011662.1"/>
    </source>
</evidence>
<keyword evidence="8" id="KW-1185">Reference proteome</keyword>
<dbReference type="AlphaFoldDB" id="A0AAN6FTN0"/>
<evidence type="ECO:0000313" key="5">
    <source>
        <dbReference type="EMBL" id="KAK0323967.1"/>
    </source>
</evidence>
<evidence type="ECO:0000313" key="7">
    <source>
        <dbReference type="Proteomes" id="UP001168146"/>
    </source>
</evidence>
<keyword evidence="1" id="KW-0677">Repeat</keyword>
<proteinExistence type="predicted"/>
<organism evidence="5 7">
    <name type="scientific">Friedmanniomyces endolithicus</name>
    <dbReference type="NCBI Taxonomy" id="329885"/>
    <lineage>
        <taxon>Eukaryota</taxon>
        <taxon>Fungi</taxon>
        <taxon>Dikarya</taxon>
        <taxon>Ascomycota</taxon>
        <taxon>Pezizomycotina</taxon>
        <taxon>Dothideomycetes</taxon>
        <taxon>Dothideomycetidae</taxon>
        <taxon>Mycosphaerellales</taxon>
        <taxon>Teratosphaeriaceae</taxon>
        <taxon>Friedmanniomyces</taxon>
    </lineage>
</organism>
<feature type="repeat" description="ANK" evidence="3">
    <location>
        <begin position="780"/>
        <end position="812"/>
    </location>
</feature>
<dbReference type="PRINTS" id="PR01415">
    <property type="entry name" value="ANKYRIN"/>
</dbReference>
<comment type="caution">
    <text evidence="5">The sequence shown here is derived from an EMBL/GenBank/DDBJ whole genome shotgun (WGS) entry which is preliminary data.</text>
</comment>
<reference evidence="5" key="1">
    <citation type="submission" date="2021-12" db="EMBL/GenBank/DDBJ databases">
        <title>Black yeast isolated from Biological Soil Crust.</title>
        <authorList>
            <person name="Kurbessoian T."/>
        </authorList>
    </citation>
    <scope>NUCLEOTIDE SEQUENCE</scope>
    <source>
        <strain evidence="5">CCFEE 5208</strain>
    </source>
</reference>
<dbReference type="InterPro" id="IPR036770">
    <property type="entry name" value="Ankyrin_rpt-contain_sf"/>
</dbReference>
<dbReference type="EMBL" id="JASUXU010000011">
    <property type="protein sequence ID" value="KAK0323967.1"/>
    <property type="molecule type" value="Genomic_DNA"/>
</dbReference>
<feature type="domain" description="Heterokaryon incompatibility" evidence="4">
    <location>
        <begin position="68"/>
        <end position="173"/>
    </location>
</feature>
<dbReference type="SMART" id="SM00248">
    <property type="entry name" value="ANK"/>
    <property type="match status" value="11"/>
</dbReference>
<dbReference type="SUPFAM" id="SSF48403">
    <property type="entry name" value="Ankyrin repeat"/>
    <property type="match status" value="2"/>
</dbReference>
<dbReference type="Proteomes" id="UP001175353">
    <property type="component" value="Unassembled WGS sequence"/>
</dbReference>
<feature type="repeat" description="ANK" evidence="3">
    <location>
        <begin position="474"/>
        <end position="506"/>
    </location>
</feature>
<protein>
    <recommendedName>
        <fullName evidence="4">Heterokaryon incompatibility domain-containing protein</fullName>
    </recommendedName>
</protein>
<evidence type="ECO:0000259" key="4">
    <source>
        <dbReference type="Pfam" id="PF06985"/>
    </source>
</evidence>
<dbReference type="InterPro" id="IPR051631">
    <property type="entry name" value="Ankyrin-KH/SAM_domain"/>
</dbReference>
<dbReference type="Pfam" id="PF06985">
    <property type="entry name" value="HET"/>
    <property type="match status" value="1"/>
</dbReference>
<evidence type="ECO:0000256" key="3">
    <source>
        <dbReference type="PROSITE-ProRule" id="PRU00023"/>
    </source>
</evidence>
<sequence length="897" mass="97212">MDAESIFHIANDLQRGGVSAPTTDSAEQRVPLQGLEIRLIKLKPRAPSDGELIRCETVVISLDEAPDYAALSYTWGGPTANHTIEIDGQAVPVRKNLWRFFQQFGSSAADTWRSWIWIDAICIDQTNASEVVQQVSMMGRIYSQAFKVLVWLGPAHSDSDDAMQAIVDFATHQRHPKSRAKFGIAGPVWRLRDSVKERTGLELMLAKSVTILCGGSCVDWIDFCNVMAAENRIPDTSSPRNRDYQAVLRSPAMSMVEQSLQPLDHRLWELMVANQDLRCTELKDRVFGLLGVAKMGAVSFTSPEYRASLCRLLNAVLRFHHKESSPGSVEVVANDCNQLAELFGLEYARIFDLEDEYGVIVAPASIKEVGECPLGSSSERGITMWWAVFYGHAEVERLLLQNDVRERDPEESTTDRAWHWAVVCGEVDVVRVLLRSGRTGEESGFLGLAVWHGQEGVVEFLLSEGFDVNEVGEDYDPALQIASERGSPEIFQLLLAKGADVNTQTLRGVDTGRWRPWNASSGTALQAACAAGREEVAWLLIAEGANVNAQAGSLGNALCAASYNGRRGIVQMLLDEGADPNLAHGCNGSALELAVGYEGVVQLLIEAGANVDAQSDCHSNALQRASARGDITVIEILLQAGADVNMQGGEYQNALWAALVETKESAAFLLFQEGAYLTHHLEHYQKALVSASIEGCSWSVRLLLENGADMNTDEACWAEALEYASGRGEEEIVRLLLEHRVDVKAAFSHDCSSVFEHACKLASLDRHKKIVELLLAAGASGEDALEVTSGAGFEEIVELLLEHGADVNAPPRDGCCTALQAASFGGFEVVVALLLAAGADVNSKGTHWGGGETAIQCAEFGRHAAVAKMLADAGADLTGLDRASLDVLQQHETASVD</sequence>
<dbReference type="PROSITE" id="PS50088">
    <property type="entry name" value="ANK_REPEAT"/>
    <property type="match status" value="4"/>
</dbReference>
<dbReference type="InterPro" id="IPR010730">
    <property type="entry name" value="HET"/>
</dbReference>